<dbReference type="EMBL" id="AUXW01000187">
    <property type="protein sequence ID" value="KKE81390.1"/>
    <property type="molecule type" value="Genomic_DNA"/>
</dbReference>
<evidence type="ECO:0000313" key="1">
    <source>
        <dbReference type="EMBL" id="KKE81390.1"/>
    </source>
</evidence>
<name>A0A0F6A5D0_9GAMM</name>
<dbReference type="InterPro" id="IPR011990">
    <property type="entry name" value="TPR-like_helical_dom_sf"/>
</dbReference>
<dbReference type="PANTHER" id="PTHR11102">
    <property type="entry name" value="SEL-1-LIKE PROTEIN"/>
    <property type="match status" value="1"/>
</dbReference>
<gene>
    <name evidence="1" type="ORF">N479_02610</name>
</gene>
<dbReference type="InterPro" id="IPR050767">
    <property type="entry name" value="Sel1_AlgK"/>
</dbReference>
<proteinExistence type="predicted"/>
<organism evidence="1 2">
    <name type="scientific">Pseudoalteromonas luteoviolacea S4054</name>
    <dbReference type="NCBI Taxonomy" id="1129367"/>
    <lineage>
        <taxon>Bacteria</taxon>
        <taxon>Pseudomonadati</taxon>
        <taxon>Pseudomonadota</taxon>
        <taxon>Gammaproteobacteria</taxon>
        <taxon>Alteromonadales</taxon>
        <taxon>Pseudoalteromonadaceae</taxon>
        <taxon>Pseudoalteromonas</taxon>
    </lineage>
</organism>
<sequence>MLAGLALASPRLDFCMRFLVLAIFISILSGCNLSQNNVEPHLLFHKPNDVPNDALVAQSYLLLAQEAYRLKDFDYEFEILTELAEYEYGPAQLQIAKSLLKGHGQNYVQGSAIEWATKAAERDYTPAIMFLAKWYRFGGDGVKADLKKSMNLYARAIELGEPSAATELGYIFIRHWKEEKGYETAQQLFANAAYQGDIKALCGLGVVYRESKTLGDLNKAKDYFQVSYARGHQECAFELGYLYHTSLLDTEQALYWYTTAAKHGESDALNNLGMMYNNGDGVAVNFALAKTYFEQAIELGSKSSYGNLGRLFEVGNGVTQNYEQAITLYEQGAQLQDAQSIHNLASLYNEGLGVEQDRRKALVLFEQAANLGNRFSAFHLADAYFYGDGKAQSKDLALEYYLLSAKAGYAPSFCKAAEVVLVQSWTLAKSYFFEGAKLGQQDCLINLVRGMRFNREKDLPVVEVLKSFANRNDVMAVEELGKTYQNGDFGELISFDTAKLYYLRAGALGSGSAMARLGVLYEQGELVEQNLERAAALYARAADSGSALGKNNLATFYLNGVVVKKNKSKAEALYEQAAKDNHIAAMLNLGDLYLDKGEEGGLEKACALFKKAHELGAMNTTIRHSNCLIQQGVDALHVFELLGQSADNCQRCVVKQFELIVANRVPNKTIQDALILLKSAAKSGNASAALKMGVWYESDVQHPKNMQLALNWYQTAVMLGEVEALNKVAEFYWYGKGVKKNEDKAIEAISQLARANNFNVASFIGEHFYHGINIGNDYAKARRYFIKAAEQNDDIALNSLGEIYRDGLHVTVDTSLALNYFKRSASLGLPDAMHNLGALNLSIDKKEDGLAWLQRAADMQFVKSYILLGDYYAQKTSSESVRKALKWLQLAAGEEALEGMYKLAMLLKRQNSDVYTTEAKKLLRAAASRGHEEAETIVKELEVERE</sequence>
<reference evidence="1 2" key="1">
    <citation type="journal article" date="2015" name="BMC Genomics">
        <title>Genome mining reveals unlocked bioactive potential of marine Gram-negative bacteria.</title>
        <authorList>
            <person name="Machado H."/>
            <person name="Sonnenschein E.C."/>
            <person name="Melchiorsen J."/>
            <person name="Gram L."/>
        </authorList>
    </citation>
    <scope>NUCLEOTIDE SEQUENCE [LARGE SCALE GENOMIC DNA]</scope>
    <source>
        <strain evidence="1 2">S4054</strain>
    </source>
</reference>
<dbReference type="InterPro" id="IPR006597">
    <property type="entry name" value="Sel1-like"/>
</dbReference>
<dbReference type="Pfam" id="PF08238">
    <property type="entry name" value="Sel1"/>
    <property type="match status" value="19"/>
</dbReference>
<dbReference type="Gene3D" id="1.25.40.10">
    <property type="entry name" value="Tetratricopeptide repeat domain"/>
    <property type="match status" value="4"/>
</dbReference>
<dbReference type="Proteomes" id="UP000033434">
    <property type="component" value="Unassembled WGS sequence"/>
</dbReference>
<accession>A0A0F6A5D0</accession>
<dbReference type="SMART" id="SM00671">
    <property type="entry name" value="SEL1"/>
    <property type="match status" value="20"/>
</dbReference>
<evidence type="ECO:0000313" key="2">
    <source>
        <dbReference type="Proteomes" id="UP000033434"/>
    </source>
</evidence>
<dbReference type="SUPFAM" id="SSF81901">
    <property type="entry name" value="HCP-like"/>
    <property type="match status" value="4"/>
</dbReference>
<dbReference type="PANTHER" id="PTHR11102:SF160">
    <property type="entry name" value="ERAD-ASSOCIATED E3 UBIQUITIN-PROTEIN LIGASE COMPONENT HRD3"/>
    <property type="match status" value="1"/>
</dbReference>
<dbReference type="AlphaFoldDB" id="A0A0F6A5D0"/>
<comment type="caution">
    <text evidence="1">The sequence shown here is derived from an EMBL/GenBank/DDBJ whole genome shotgun (WGS) entry which is preliminary data.</text>
</comment>
<protein>
    <submittedName>
        <fullName evidence="1">Uncharacterized protein</fullName>
    </submittedName>
</protein>
<dbReference type="PATRIC" id="fig|1129367.4.peg.4658"/>